<keyword evidence="4" id="KW-0830">Ubiquinone</keyword>
<dbReference type="GO" id="GO:0008682">
    <property type="term" value="F:3-demethoxyubiquinol 3-hydroxylase activity"/>
    <property type="evidence" value="ECO:0007669"/>
    <property type="project" value="UniProtKB-EC"/>
</dbReference>
<dbReference type="GO" id="GO:0008199">
    <property type="term" value="F:ferric iron binding"/>
    <property type="evidence" value="ECO:0007669"/>
    <property type="project" value="InterPro"/>
</dbReference>
<gene>
    <name evidence="4" type="primary">COQ7</name>
    <name evidence="4" type="ORF">KMJFBAND_00015</name>
</gene>
<feature type="domain" description="Ferritin/DPS" evidence="3">
    <location>
        <begin position="14"/>
        <end position="140"/>
    </location>
</feature>
<keyword evidence="1" id="KW-0409">Iron storage</keyword>
<dbReference type="Gene3D" id="1.20.1260.10">
    <property type="match status" value="1"/>
</dbReference>
<name>A0A7G9YTP4_9EURY</name>
<protein>
    <submittedName>
        <fullName evidence="4">5-demethoxyubiquinone hydroxylase, mitochondrial</fullName>
        <ecNumber evidence="4">1.14.99.60</ecNumber>
    </submittedName>
</protein>
<evidence type="ECO:0000256" key="2">
    <source>
        <dbReference type="ARBA" id="ARBA00023004"/>
    </source>
</evidence>
<evidence type="ECO:0000313" key="4">
    <source>
        <dbReference type="EMBL" id="QNO51378.1"/>
    </source>
</evidence>
<evidence type="ECO:0000259" key="3">
    <source>
        <dbReference type="Pfam" id="PF00210"/>
    </source>
</evidence>
<reference evidence="4" key="1">
    <citation type="submission" date="2020-06" db="EMBL/GenBank/DDBJ databases">
        <title>Unique genomic features of the anaerobic methanotrophic archaea.</title>
        <authorList>
            <person name="Chadwick G.L."/>
            <person name="Skennerton C.T."/>
            <person name="Laso-Perez R."/>
            <person name="Leu A.O."/>
            <person name="Speth D.R."/>
            <person name="Yu H."/>
            <person name="Morgan-Lang C."/>
            <person name="Hatzenpichler R."/>
            <person name="Goudeau D."/>
            <person name="Malmstrom R."/>
            <person name="Brazelton W.J."/>
            <person name="Woyke T."/>
            <person name="Hallam S.J."/>
            <person name="Tyson G.W."/>
            <person name="Wegener G."/>
            <person name="Boetius A."/>
            <person name="Orphan V."/>
        </authorList>
    </citation>
    <scope>NUCLEOTIDE SEQUENCE</scope>
</reference>
<evidence type="ECO:0000256" key="1">
    <source>
        <dbReference type="ARBA" id="ARBA00022434"/>
    </source>
</evidence>
<dbReference type="PANTHER" id="PTHR30295">
    <property type="entry name" value="BACTERIOFERRITIN"/>
    <property type="match status" value="1"/>
</dbReference>
<dbReference type="PANTHER" id="PTHR30295:SF0">
    <property type="entry name" value="BACTERIOFERRITIN"/>
    <property type="match status" value="1"/>
</dbReference>
<dbReference type="EMBL" id="MT631468">
    <property type="protein sequence ID" value="QNO51378.1"/>
    <property type="molecule type" value="Genomic_DNA"/>
</dbReference>
<dbReference type="GO" id="GO:0004322">
    <property type="term" value="F:ferroxidase activity"/>
    <property type="evidence" value="ECO:0007669"/>
    <property type="project" value="TreeGrafter"/>
</dbReference>
<dbReference type="SUPFAM" id="SSF47240">
    <property type="entry name" value="Ferritin-like"/>
    <property type="match status" value="1"/>
</dbReference>
<dbReference type="GO" id="GO:0006879">
    <property type="term" value="P:intracellular iron ion homeostasis"/>
    <property type="evidence" value="ECO:0007669"/>
    <property type="project" value="UniProtKB-KW"/>
</dbReference>
<dbReference type="InterPro" id="IPR012347">
    <property type="entry name" value="Ferritin-like"/>
</dbReference>
<dbReference type="EC" id="1.14.99.60" evidence="4"/>
<dbReference type="Pfam" id="PF00210">
    <property type="entry name" value="Ferritin"/>
    <property type="match status" value="1"/>
</dbReference>
<keyword evidence="2" id="KW-0408">Iron</keyword>
<proteinExistence type="predicted"/>
<accession>A0A7G9YTP4</accession>
<sequence length="141" mass="16675">MMKKILAVEEIIRLLNEDFVGEIEATLIYVRNAFVMDRCEPSRVTEDIAIDEMRHMYWLADLIVKRGGKPSMEHKELDFGGDDLKSQLERQMALETEGIERYKQQIDAIDDAEVVGVLKHILDEEKRHRKEFRMRLERINE</sequence>
<dbReference type="InterPro" id="IPR008331">
    <property type="entry name" value="Ferritin_DPS_dom"/>
</dbReference>
<keyword evidence="4" id="KW-0560">Oxidoreductase</keyword>
<dbReference type="GO" id="GO:0020037">
    <property type="term" value="F:heme binding"/>
    <property type="evidence" value="ECO:0007669"/>
    <property type="project" value="TreeGrafter"/>
</dbReference>
<dbReference type="AlphaFoldDB" id="A0A7G9YTP4"/>
<dbReference type="InterPro" id="IPR009078">
    <property type="entry name" value="Ferritin-like_SF"/>
</dbReference>
<dbReference type="CDD" id="cd00657">
    <property type="entry name" value="Ferritin_like"/>
    <property type="match status" value="1"/>
</dbReference>
<organism evidence="4">
    <name type="scientific">Candidatus Methanophagaceae archaeon ANME-1 ERB6</name>
    <dbReference type="NCBI Taxonomy" id="2759912"/>
    <lineage>
        <taxon>Archaea</taxon>
        <taxon>Methanobacteriati</taxon>
        <taxon>Methanobacteriota</taxon>
        <taxon>Stenosarchaea group</taxon>
        <taxon>Methanomicrobia</taxon>
        <taxon>Candidatus Methanophagales</taxon>
        <taxon>Candidatus Methanophagaceae</taxon>
    </lineage>
</organism>
<dbReference type="GO" id="GO:0005829">
    <property type="term" value="C:cytosol"/>
    <property type="evidence" value="ECO:0007669"/>
    <property type="project" value="TreeGrafter"/>
</dbReference>